<comment type="caution">
    <text evidence="2">The sequence shown here is derived from an EMBL/GenBank/DDBJ whole genome shotgun (WGS) entry which is preliminary data.</text>
</comment>
<name>A0A1J5Q556_9ZZZZ</name>
<proteinExistence type="predicted"/>
<gene>
    <name evidence="2" type="ORF">GALL_433180</name>
</gene>
<accession>A0A1J5Q556</accession>
<protein>
    <submittedName>
        <fullName evidence="2">Uncharacterized protein</fullName>
    </submittedName>
</protein>
<organism evidence="2">
    <name type="scientific">mine drainage metagenome</name>
    <dbReference type="NCBI Taxonomy" id="410659"/>
    <lineage>
        <taxon>unclassified sequences</taxon>
        <taxon>metagenomes</taxon>
        <taxon>ecological metagenomes</taxon>
    </lineage>
</organism>
<dbReference type="AlphaFoldDB" id="A0A1J5Q556"/>
<sequence length="321" mass="34878">MLDQCGVVAYQHAAPRGGDDLVAVEGKHRKPAKASAGASAVARSQRFGGVFQHRHAGSVEQRHDRVHLGALTVEVDDHGGLRCDVFSAQRIERCGQSLRRHVPTLRLGVDEYRRGAELPDRVGAGDEGEAGTQHHVARPHAQQSQAEMQRGGARIRGRGMLHADLRGQLAFEGVDMGAERCDPVAAERLLHQRHLIVTQMRRREIDALRQFAPGDEIDRAPGGIDHRHMVDAPRVHQRQHVALAGLEVDRERRVRGQGGERGIVAHPGQRSAAQVAIGHGAQQAAVGVRYQQDALRRGVQPGEGVVQGGVGGDAERLKRRG</sequence>
<dbReference type="EMBL" id="MLJW01002305">
    <property type="protein sequence ID" value="OIQ75012.1"/>
    <property type="molecule type" value="Genomic_DNA"/>
</dbReference>
<evidence type="ECO:0000256" key="1">
    <source>
        <dbReference type="SAM" id="MobiDB-lite"/>
    </source>
</evidence>
<evidence type="ECO:0000313" key="2">
    <source>
        <dbReference type="EMBL" id="OIQ75012.1"/>
    </source>
</evidence>
<feature type="region of interest" description="Disordered" evidence="1">
    <location>
        <begin position="301"/>
        <end position="321"/>
    </location>
</feature>
<reference evidence="2" key="1">
    <citation type="submission" date="2016-10" db="EMBL/GenBank/DDBJ databases">
        <title>Sequence of Gallionella enrichment culture.</title>
        <authorList>
            <person name="Poehlein A."/>
            <person name="Muehling M."/>
            <person name="Daniel R."/>
        </authorList>
    </citation>
    <scope>NUCLEOTIDE SEQUENCE</scope>
</reference>
<feature type="region of interest" description="Disordered" evidence="1">
    <location>
        <begin position="120"/>
        <end position="151"/>
    </location>
</feature>